<dbReference type="PANTHER" id="PTHR32114:SF2">
    <property type="entry name" value="ABC TRANSPORTER ABCH.3"/>
    <property type="match status" value="1"/>
</dbReference>
<evidence type="ECO:0000259" key="2">
    <source>
        <dbReference type="Pfam" id="PF13476"/>
    </source>
</evidence>
<dbReference type="InterPro" id="IPR038729">
    <property type="entry name" value="Rad50/SbcC_AAA"/>
</dbReference>
<feature type="coiled-coil region" evidence="1">
    <location>
        <begin position="971"/>
        <end position="1029"/>
    </location>
</feature>
<dbReference type="PANTHER" id="PTHR32114">
    <property type="entry name" value="ABC TRANSPORTER ABCH.3"/>
    <property type="match status" value="1"/>
</dbReference>
<evidence type="ECO:0000313" key="4">
    <source>
        <dbReference type="Proteomes" id="UP001461163"/>
    </source>
</evidence>
<dbReference type="EMBL" id="JBBMQS010000015">
    <property type="protein sequence ID" value="MEM5499549.1"/>
    <property type="molecule type" value="Genomic_DNA"/>
</dbReference>
<evidence type="ECO:0000256" key="1">
    <source>
        <dbReference type="SAM" id="Coils"/>
    </source>
</evidence>
<accession>A0ABU9T079</accession>
<keyword evidence="1" id="KW-0175">Coiled coil</keyword>
<gene>
    <name evidence="3" type="ORF">WNY77_19215</name>
</gene>
<feature type="coiled-coil region" evidence="1">
    <location>
        <begin position="696"/>
        <end position="730"/>
    </location>
</feature>
<feature type="domain" description="Rad50/SbcC-type AAA" evidence="2">
    <location>
        <begin position="5"/>
        <end position="217"/>
    </location>
</feature>
<feature type="coiled-coil region" evidence="1">
    <location>
        <begin position="186"/>
        <end position="220"/>
    </location>
</feature>
<organism evidence="3 4">
    <name type="scientific">Paraglaciecola mesophila</name>
    <dbReference type="NCBI Taxonomy" id="197222"/>
    <lineage>
        <taxon>Bacteria</taxon>
        <taxon>Pseudomonadati</taxon>
        <taxon>Pseudomonadota</taxon>
        <taxon>Gammaproteobacteria</taxon>
        <taxon>Alteromonadales</taxon>
        <taxon>Alteromonadaceae</taxon>
        <taxon>Paraglaciecola</taxon>
    </lineage>
</organism>
<reference evidence="3 4" key="1">
    <citation type="submission" date="2024-03" db="EMBL/GenBank/DDBJ databases">
        <title>Community enrichment and isolation of bacterial strains for fucoidan degradation.</title>
        <authorList>
            <person name="Sichert A."/>
        </authorList>
    </citation>
    <scope>NUCLEOTIDE SEQUENCE [LARGE SCALE GENOMIC DNA]</scope>
    <source>
        <strain evidence="3 4">AS12</strain>
    </source>
</reference>
<comment type="caution">
    <text evidence="3">The sequence shown here is derived from an EMBL/GenBank/DDBJ whole genome shotgun (WGS) entry which is preliminary data.</text>
</comment>
<feature type="coiled-coil region" evidence="1">
    <location>
        <begin position="252"/>
        <end position="286"/>
    </location>
</feature>
<feature type="coiled-coil region" evidence="1">
    <location>
        <begin position="849"/>
        <end position="938"/>
    </location>
</feature>
<sequence length="1232" mass="139318">MKILSLQFSNLNSLKGQWKIDFRQAPFADNGVFAITGPTGAGKTTLLDAICLALYHETPRLGALSANNNEIMTRGTAECSAEVEFEVKGVAYRAFWSMRRSRGNPDGNLQAAVVELGEVTSEKVLASQIKKKSELIEQITGLDFGRFTKSMMLSQGEFAAFLNADEKQRAELLEELTGTEIYGLISEKVHQHYSQAKQQLAELEAQAKGVQLLSEEQKQTLMDEQQSLHTEQKERQVQITATQDHMNWWQQLNTAQSAQEQAKLQLTQAQEQKTQQKEALQRLANSHPSEALRAPFELLTDTQAQCINDENALNQSQQQLQTSDASLAQSKTLSVAINIEFQAIKAAYHAQETLLNDEVIPLDNKIRQHREQLTQVSEQHAQLSTKHAQLVQDVENTQSGINSQQQLLKQANDYLTAHPSDEALKQYLGQWQLQAQQIKKEQASYQHLAEKLKQEQSQLHLAHQDAQLNQQQHEKINQQTRELENEYQQQAELLTKLEKHGTLDIQEQQLNNLQGLTPSLLALKNTQQQWQQQYQELAQKQAQHANNVAQQKTLTDEREAIKRQYLAKSQQVKLLSQLISQEEQLIHFRAALQDEQPCPLCGAKEHPLASAAVVDIPDTVTQKQQQESELAQLEEHGKEIRAKLDAFLRGETELKQRIDWLSTQQAQLSQAWPEMCQALSPLSDQHTNQQLTIDNADALIAIESRINQQIQQLQKQINQLKTQARTLLVSKEKWQHSQSQSQSANSASLLAQQSAKSLESSVHNRSNDMQLVNETVTSLSQSLLAHIHQHGYTPPEADDLLQWLTSKEQDAKQWEHHANQHNEAVVEIDKLTSAQKHQLSLSSDIKSQLTAIEQQSQTLSAQLEILNAKRFSLFADKSVKTEREALSEKLRTLEARHEQAQQQLRQKEQEHNTHLANVQNAQTQLQQSQTRLQTRQNEWQTKLQASPFADQQAFEAALLDEATRVQLQTLKQTLDDNLAKSQALLEQANSQVSTLLAHHNAAQWQQQTRDEVNENLNALTEEQHVANKREGEISQALNFDKQRSSEQQNLFSQIEHQRSEFEHIHYLHSLIGSQKGDKFRTFAQGLTLDNLMYLANKQLERLHGRYLLKRKADASLALSVIDTWQGDIQRDTKTLSGGESFLVSLALALALSELVSHKTSIDSLFLDEGFGTLDSETLDIALDALDNLHASGKMIGVISHVEAMKERIVAQLAVTKKSGLGVSELDQRYAVR</sequence>
<dbReference type="Pfam" id="PF13558">
    <property type="entry name" value="SbcC_Walker_B"/>
    <property type="match status" value="1"/>
</dbReference>
<proteinExistence type="predicted"/>
<feature type="coiled-coil region" evidence="1">
    <location>
        <begin position="435"/>
        <end position="543"/>
    </location>
</feature>
<dbReference type="Proteomes" id="UP001461163">
    <property type="component" value="Unassembled WGS sequence"/>
</dbReference>
<protein>
    <submittedName>
        <fullName evidence="3">AAA family ATPase</fullName>
    </submittedName>
</protein>
<dbReference type="RefSeq" id="WP_342882648.1">
    <property type="nucleotide sequence ID" value="NZ_JBBMQS010000015.1"/>
</dbReference>
<dbReference type="SUPFAM" id="SSF52540">
    <property type="entry name" value="P-loop containing nucleoside triphosphate hydrolases"/>
    <property type="match status" value="1"/>
</dbReference>
<dbReference type="Pfam" id="PF13476">
    <property type="entry name" value="AAA_23"/>
    <property type="match status" value="1"/>
</dbReference>
<dbReference type="Gene3D" id="3.40.50.300">
    <property type="entry name" value="P-loop containing nucleotide triphosphate hydrolases"/>
    <property type="match status" value="2"/>
</dbReference>
<dbReference type="InterPro" id="IPR027417">
    <property type="entry name" value="P-loop_NTPase"/>
</dbReference>
<name>A0ABU9T079_9ALTE</name>
<evidence type="ECO:0000313" key="3">
    <source>
        <dbReference type="EMBL" id="MEM5499549.1"/>
    </source>
</evidence>
<keyword evidence="4" id="KW-1185">Reference proteome</keyword>